<gene>
    <name evidence="1" type="ORF">OWV82_011381</name>
</gene>
<sequence length="90" mass="9841">MGEVHQLVLTTVAHDVAIQSDTTGFADLKIERLHLLIVHPFFAGNDREMYKFMRPGSSGCDDEPGSGSEVERDGWRSSAGRSLLSYSGSI</sequence>
<protein>
    <submittedName>
        <fullName evidence="1">Alpha/beta-Hydrolases superfamily protein</fullName>
    </submittedName>
</protein>
<name>A0ACC1XY13_MELAZ</name>
<dbReference type="EMBL" id="CM051399">
    <property type="protein sequence ID" value="KAJ4716350.1"/>
    <property type="molecule type" value="Genomic_DNA"/>
</dbReference>
<evidence type="ECO:0000313" key="1">
    <source>
        <dbReference type="EMBL" id="KAJ4716350.1"/>
    </source>
</evidence>
<comment type="caution">
    <text evidence="1">The sequence shown here is derived from an EMBL/GenBank/DDBJ whole genome shotgun (WGS) entry which is preliminary data.</text>
</comment>
<accession>A0ACC1XY13</accession>
<organism evidence="1 2">
    <name type="scientific">Melia azedarach</name>
    <name type="common">Chinaberry tree</name>
    <dbReference type="NCBI Taxonomy" id="155640"/>
    <lineage>
        <taxon>Eukaryota</taxon>
        <taxon>Viridiplantae</taxon>
        <taxon>Streptophyta</taxon>
        <taxon>Embryophyta</taxon>
        <taxon>Tracheophyta</taxon>
        <taxon>Spermatophyta</taxon>
        <taxon>Magnoliopsida</taxon>
        <taxon>eudicotyledons</taxon>
        <taxon>Gunneridae</taxon>
        <taxon>Pentapetalae</taxon>
        <taxon>rosids</taxon>
        <taxon>malvids</taxon>
        <taxon>Sapindales</taxon>
        <taxon>Meliaceae</taxon>
        <taxon>Melia</taxon>
    </lineage>
</organism>
<keyword evidence="2" id="KW-1185">Reference proteome</keyword>
<evidence type="ECO:0000313" key="2">
    <source>
        <dbReference type="Proteomes" id="UP001164539"/>
    </source>
</evidence>
<reference evidence="1 2" key="1">
    <citation type="journal article" date="2023" name="Science">
        <title>Complex scaffold remodeling in plant triterpene biosynthesis.</title>
        <authorList>
            <person name="De La Pena R."/>
            <person name="Hodgson H."/>
            <person name="Liu J.C."/>
            <person name="Stephenson M.J."/>
            <person name="Martin A.C."/>
            <person name="Owen C."/>
            <person name="Harkess A."/>
            <person name="Leebens-Mack J."/>
            <person name="Jimenez L.E."/>
            <person name="Osbourn A."/>
            <person name="Sattely E.S."/>
        </authorList>
    </citation>
    <scope>NUCLEOTIDE SEQUENCE [LARGE SCALE GENOMIC DNA]</scope>
    <source>
        <strain evidence="2">cv. JPN11</strain>
        <tissue evidence="1">Leaf</tissue>
    </source>
</reference>
<proteinExistence type="predicted"/>
<dbReference type="Proteomes" id="UP001164539">
    <property type="component" value="Chromosome 6"/>
</dbReference>